<protein>
    <submittedName>
        <fullName evidence="1">Uncharacterized protein</fullName>
    </submittedName>
</protein>
<dbReference type="Proteomes" id="UP000030780">
    <property type="component" value="Unassembled WGS sequence"/>
</dbReference>
<dbReference type="VEuPathDB" id="AmoebaDB:KM1_036300"/>
<name>M7WEH9_ENTHI</name>
<dbReference type="EMBL" id="KB637482">
    <property type="protein sequence ID" value="EMS16205.1"/>
    <property type="molecule type" value="Genomic_DNA"/>
</dbReference>
<evidence type="ECO:0000313" key="2">
    <source>
        <dbReference type="Proteomes" id="UP000030780"/>
    </source>
</evidence>
<gene>
    <name evidence="1" type="ORF">KM1_036300</name>
</gene>
<proteinExistence type="predicted"/>
<evidence type="ECO:0000313" key="1">
    <source>
        <dbReference type="EMBL" id="EMS16205.1"/>
    </source>
</evidence>
<sequence length="54" mass="5819">MPFVSIESDFNSSLGGTFDSIPSDELDGLLTETEYPSSSCNVLFKSYDDGTTSD</sequence>
<dbReference type="AlphaFoldDB" id="M7WEH9"/>
<accession>M7WEH9</accession>
<organism evidence="1 2">
    <name type="scientific">Entamoeba histolytica HM-3:IMSS</name>
    <dbReference type="NCBI Taxonomy" id="885315"/>
    <lineage>
        <taxon>Eukaryota</taxon>
        <taxon>Amoebozoa</taxon>
        <taxon>Evosea</taxon>
        <taxon>Archamoebae</taxon>
        <taxon>Mastigamoebida</taxon>
        <taxon>Entamoebidae</taxon>
        <taxon>Entamoeba</taxon>
    </lineage>
</organism>
<reference evidence="1 2" key="1">
    <citation type="submission" date="2013-01" db="EMBL/GenBank/DDBJ databases">
        <authorList>
            <person name="Inman J."/>
            <person name="Zafar N."/>
            <person name="Lorenzi H."/>
            <person name="Caler E."/>
        </authorList>
    </citation>
    <scope>NUCLEOTIDE SEQUENCE [LARGE SCALE GENOMIC DNA]</scope>
    <source>
        <strain evidence="1 2">HM-3:IMSS</strain>
    </source>
</reference>